<sequence>MSTLIIDVVLPKANSLTFVNPEDWTCLKIASCPYWKAAESISWTNLPAGKFVSFYETTTCHAGGERYYLFKRGTGEQEFRPPQAIRSIMVGHTNNYYRRPSVIRNACLDDKEYATVDEANDTAANYSATIDWSSDGSTAAGGLSLNRFDVFPNTTTNE</sequence>
<dbReference type="EMBL" id="JAACNO010001546">
    <property type="protein sequence ID" value="KAF4139826.1"/>
    <property type="molecule type" value="Genomic_DNA"/>
</dbReference>
<evidence type="ECO:0000313" key="2">
    <source>
        <dbReference type="EMBL" id="KAF4139756.1"/>
    </source>
</evidence>
<reference evidence="1" key="1">
    <citation type="submission" date="2020-04" db="EMBL/GenBank/DDBJ databases">
        <title>Hybrid Assembly of Korean Phytophthora infestans isolates.</title>
        <authorList>
            <person name="Prokchorchik M."/>
            <person name="Lee Y."/>
            <person name="Seo J."/>
            <person name="Cho J.-H."/>
            <person name="Park Y.-E."/>
            <person name="Jang D.-C."/>
            <person name="Im J.-S."/>
            <person name="Choi J.-G."/>
            <person name="Park H.-J."/>
            <person name="Lee G.-B."/>
            <person name="Lee Y.-G."/>
            <person name="Hong S.-Y."/>
            <person name="Cho K."/>
            <person name="Sohn K.H."/>
        </authorList>
    </citation>
    <scope>NUCLEOTIDE SEQUENCE</scope>
    <source>
        <strain evidence="1">KR_1_A1</strain>
        <strain evidence="2">KR_2_A2</strain>
    </source>
</reference>
<protein>
    <submittedName>
        <fullName evidence="1">Uncharacterized protein</fullName>
    </submittedName>
</protein>
<gene>
    <name evidence="1" type="ORF">GN244_ATG10286</name>
    <name evidence="2" type="ORF">GN958_ATG10997</name>
    <name evidence="3" type="ORF">GN958_ATG11067</name>
</gene>
<dbReference type="Proteomes" id="UP000704712">
    <property type="component" value="Unassembled WGS sequence"/>
</dbReference>
<proteinExistence type="predicted"/>
<dbReference type="EMBL" id="WSZM01000237">
    <property type="protein sequence ID" value="KAF4037552.1"/>
    <property type="molecule type" value="Genomic_DNA"/>
</dbReference>
<accession>A0A833WCU5</accession>
<organism evidence="1 4">
    <name type="scientific">Phytophthora infestans</name>
    <name type="common">Potato late blight agent</name>
    <name type="synonym">Botrytis infestans</name>
    <dbReference type="NCBI Taxonomy" id="4787"/>
    <lineage>
        <taxon>Eukaryota</taxon>
        <taxon>Sar</taxon>
        <taxon>Stramenopiles</taxon>
        <taxon>Oomycota</taxon>
        <taxon>Peronosporomycetes</taxon>
        <taxon>Peronosporales</taxon>
        <taxon>Peronosporaceae</taxon>
        <taxon>Phytophthora</taxon>
    </lineage>
</organism>
<comment type="caution">
    <text evidence="1">The sequence shown here is derived from an EMBL/GenBank/DDBJ whole genome shotgun (WGS) entry which is preliminary data.</text>
</comment>
<name>A0A833WCU5_PHYIN</name>
<dbReference type="AlphaFoldDB" id="A0A833WCU5"/>
<dbReference type="Proteomes" id="UP000602510">
    <property type="component" value="Unassembled WGS sequence"/>
</dbReference>
<evidence type="ECO:0000313" key="3">
    <source>
        <dbReference type="EMBL" id="KAF4139826.1"/>
    </source>
</evidence>
<keyword evidence="4" id="KW-1185">Reference proteome</keyword>
<dbReference type="EMBL" id="JAACNO010001546">
    <property type="protein sequence ID" value="KAF4139756.1"/>
    <property type="molecule type" value="Genomic_DNA"/>
</dbReference>
<evidence type="ECO:0000313" key="4">
    <source>
        <dbReference type="Proteomes" id="UP000602510"/>
    </source>
</evidence>
<evidence type="ECO:0000313" key="1">
    <source>
        <dbReference type="EMBL" id="KAF4037552.1"/>
    </source>
</evidence>